<protein>
    <submittedName>
        <fullName evidence="2">Gamma-glutamyl-gamma-aminobutyrate hydrolase</fullName>
    </submittedName>
</protein>
<dbReference type="InterPro" id="IPR029062">
    <property type="entry name" value="Class_I_gatase-like"/>
</dbReference>
<keyword evidence="2" id="KW-0378">Hydrolase</keyword>
<keyword evidence="3" id="KW-1185">Reference proteome</keyword>
<dbReference type="PANTHER" id="PTHR43235:SF1">
    <property type="entry name" value="GLUTAMINE AMIDOTRANSFERASE PB2B2.05-RELATED"/>
    <property type="match status" value="1"/>
</dbReference>
<proteinExistence type="predicted"/>
<dbReference type="InterPro" id="IPR054647">
    <property type="entry name" value="GCDPHdlase"/>
</dbReference>
<sequence length="209" mass="24019">MSLKFIGISQRLLQNESYYELREALSLEWGEFFAKNLEGFLPLPLSYAINIECYQEVLAGVILSGGNDLNALNPNPLSQKRDLYETKIIELCQRTHKPLLGVCRGAQMLSEYFGSQLKLGAGHVGEHFIKTAQNEIYKVNSFHNYCIVKLGEELVAQSYAEDKSVESFFHKTLPFFGIMWHIEREGGIENQEIFKKWIEAIKNFKEKCK</sequence>
<dbReference type="GO" id="GO:0016811">
    <property type="term" value="F:hydrolase activity, acting on carbon-nitrogen (but not peptide) bonds, in linear amides"/>
    <property type="evidence" value="ECO:0007669"/>
    <property type="project" value="InterPro"/>
</dbReference>
<dbReference type="PROSITE" id="PS51273">
    <property type="entry name" value="GATASE_TYPE_1"/>
    <property type="match status" value="1"/>
</dbReference>
<feature type="domain" description="Glutamine amidotransferase" evidence="1">
    <location>
        <begin position="60"/>
        <end position="197"/>
    </location>
</feature>
<evidence type="ECO:0000259" key="1">
    <source>
        <dbReference type="Pfam" id="PF00117"/>
    </source>
</evidence>
<dbReference type="NCBIfam" id="NF045546">
    <property type="entry name" value="GCDPHdlase"/>
    <property type="match status" value="1"/>
</dbReference>
<dbReference type="InterPro" id="IPR044668">
    <property type="entry name" value="PuuD-like"/>
</dbReference>
<dbReference type="GO" id="GO:0005829">
    <property type="term" value="C:cytosol"/>
    <property type="evidence" value="ECO:0007669"/>
    <property type="project" value="TreeGrafter"/>
</dbReference>
<dbReference type="Proteomes" id="UP000249746">
    <property type="component" value="Unassembled WGS sequence"/>
</dbReference>
<reference evidence="2 3" key="1">
    <citation type="submission" date="2017-03" db="EMBL/GenBank/DDBJ databases">
        <title>Genomic and clinical evidence uncovers the enterohepatic species Helicobacter valdiviensis as a potential human intestinal pathogen.</title>
        <authorList>
            <person name="Fresia P."/>
            <person name="Jara R."/>
            <person name="Sierra R."/>
            <person name="Ferres I."/>
            <person name="Greif G."/>
            <person name="Iraola G."/>
            <person name="Collado L."/>
        </authorList>
    </citation>
    <scope>NUCLEOTIDE SEQUENCE [LARGE SCALE GENOMIC DNA]</scope>
    <source>
        <strain evidence="2 3">WBE14</strain>
    </source>
</reference>
<comment type="caution">
    <text evidence="2">The sequence shown here is derived from an EMBL/GenBank/DDBJ whole genome shotgun (WGS) entry which is preliminary data.</text>
</comment>
<gene>
    <name evidence="2" type="ORF">B6S12_05770</name>
</gene>
<dbReference type="OrthoDB" id="9813383at2"/>
<dbReference type="Pfam" id="PF00117">
    <property type="entry name" value="GATase"/>
    <property type="match status" value="1"/>
</dbReference>
<dbReference type="RefSeq" id="WP_111229859.1">
    <property type="nucleotide sequence ID" value="NZ_NBIU01000014.1"/>
</dbReference>
<evidence type="ECO:0000313" key="2">
    <source>
        <dbReference type="EMBL" id="PZT48055.1"/>
    </source>
</evidence>
<dbReference type="Gene3D" id="3.40.50.880">
    <property type="match status" value="1"/>
</dbReference>
<dbReference type="SUPFAM" id="SSF52317">
    <property type="entry name" value="Class I glutamine amidotransferase-like"/>
    <property type="match status" value="1"/>
</dbReference>
<accession>A0A2W6MU47</accession>
<dbReference type="InterPro" id="IPR017926">
    <property type="entry name" value="GATASE"/>
</dbReference>
<evidence type="ECO:0000313" key="3">
    <source>
        <dbReference type="Proteomes" id="UP000249746"/>
    </source>
</evidence>
<name>A0A2W6MU47_9HELI</name>
<dbReference type="EMBL" id="NBIU01000014">
    <property type="protein sequence ID" value="PZT48055.1"/>
    <property type="molecule type" value="Genomic_DNA"/>
</dbReference>
<dbReference type="PANTHER" id="PTHR43235">
    <property type="entry name" value="GLUTAMINE AMIDOTRANSFERASE PB2B2.05-RELATED"/>
    <property type="match status" value="1"/>
</dbReference>
<dbReference type="AlphaFoldDB" id="A0A2W6MU47"/>
<organism evidence="2 3">
    <name type="scientific">Helicobacter valdiviensis</name>
    <dbReference type="NCBI Taxonomy" id="1458358"/>
    <lineage>
        <taxon>Bacteria</taxon>
        <taxon>Pseudomonadati</taxon>
        <taxon>Campylobacterota</taxon>
        <taxon>Epsilonproteobacteria</taxon>
        <taxon>Campylobacterales</taxon>
        <taxon>Helicobacteraceae</taxon>
        <taxon>Helicobacter</taxon>
    </lineage>
</organism>